<dbReference type="InterPro" id="IPR005201">
    <property type="entry name" value="TIM_ENGase"/>
</dbReference>
<protein>
    <recommendedName>
        <fullName evidence="1">Cytosolic endo-beta-N-acetylglucosaminidase TIM barrel domain-containing protein</fullName>
    </recommendedName>
</protein>
<reference evidence="2" key="2">
    <citation type="submission" date="2020-05" db="UniProtKB">
        <authorList>
            <consortium name="EnsemblMetazoa"/>
        </authorList>
    </citation>
    <scope>IDENTIFICATION</scope>
    <source>
        <strain evidence="2">LVP_AGWG</strain>
    </source>
</reference>
<dbReference type="CDD" id="cd06547">
    <property type="entry name" value="GH85_ENGase"/>
    <property type="match status" value="1"/>
</dbReference>
<reference evidence="2 3" key="1">
    <citation type="submission" date="2017-06" db="EMBL/GenBank/DDBJ databases">
        <title>Aedes aegypti genome working group (AGWG) sequencing and assembly.</title>
        <authorList>
            <consortium name="Aedes aegypti Genome Working Group (AGWG)"/>
            <person name="Matthews B.J."/>
        </authorList>
    </citation>
    <scope>NUCLEOTIDE SEQUENCE [LARGE SCALE GENOMIC DNA]</scope>
    <source>
        <strain evidence="2 3">LVP_AGWG</strain>
    </source>
</reference>
<dbReference type="Gene3D" id="3.20.20.80">
    <property type="entry name" value="Glycosidases"/>
    <property type="match status" value="1"/>
</dbReference>
<dbReference type="PANTHER" id="PTHR13246:SF1">
    <property type="entry name" value="CYTOSOLIC ENDO-BETA-N-ACETYLGLUCOSAMINIDASE"/>
    <property type="match status" value="1"/>
</dbReference>
<dbReference type="PANTHER" id="PTHR13246">
    <property type="entry name" value="ENDO BETA N-ACETYLGLUCOSAMINIDASE"/>
    <property type="match status" value="1"/>
</dbReference>
<dbReference type="FunCoup" id="A0A6I8U706">
    <property type="interactions" value="65"/>
</dbReference>
<keyword evidence="3" id="KW-1185">Reference proteome</keyword>
<dbReference type="GO" id="GO:0005829">
    <property type="term" value="C:cytosol"/>
    <property type="evidence" value="ECO:0007669"/>
    <property type="project" value="UniProtKB-SubCell"/>
</dbReference>
<dbReference type="Gene3D" id="2.60.120.260">
    <property type="entry name" value="Galactose-binding domain-like"/>
    <property type="match status" value="1"/>
</dbReference>
<dbReference type="Proteomes" id="UP000008820">
    <property type="component" value="Chromosome 1"/>
</dbReference>
<dbReference type="OrthoDB" id="284473at2759"/>
<dbReference type="AlphaFoldDB" id="A0A6I8U706"/>
<dbReference type="Pfam" id="PF03644">
    <property type="entry name" value="Glyco_hydro_85"/>
    <property type="match status" value="1"/>
</dbReference>
<name>A0A6I8U706_AEDAE</name>
<proteinExistence type="predicted"/>
<dbReference type="EnsemblMetazoa" id="AAEL025658-RA">
    <property type="protein sequence ID" value="AAEL025658-PA"/>
    <property type="gene ID" value="AAEL025658"/>
</dbReference>
<evidence type="ECO:0000259" key="1">
    <source>
        <dbReference type="Pfam" id="PF03644"/>
    </source>
</evidence>
<evidence type="ECO:0000313" key="3">
    <source>
        <dbReference type="Proteomes" id="UP000008820"/>
    </source>
</evidence>
<feature type="domain" description="Cytosolic endo-beta-N-acetylglucosaminidase TIM barrel" evidence="1">
    <location>
        <begin position="94"/>
        <end position="382"/>
    </location>
</feature>
<gene>
    <name evidence="2" type="primary">5576074</name>
</gene>
<evidence type="ECO:0000313" key="2">
    <source>
        <dbReference type="EnsemblMetazoa" id="AAEL025658-PA"/>
    </source>
</evidence>
<accession>A0A6I8U706</accession>
<sequence length="600" mass="69232">MSHSFVRNRVHPGRRLQDGTECQPIHTIQDLLEFERNPVSWRNLVLPITPRSRSRYLGERYQEIDFDAGVTDFVDDGSRPQVLLCHDFKGNYLSDRFVNGTTGQEWVDYRFYNWAAVDIFCYFSHNFVTIPTLQWLNCAHKNGVKVIGTFIVEGGNVEKLKDILQSDEFMQKVADALITVAKICQFQGWLLNIECPLDDDKIPRLKDFVAYLTRKSHERIPGSMIIWYDAITEKGLLSWQNELNSLNQGFFAACDGIFLNYTWTRQHLERSENFIRNYYPRRKLDVFVGIDVFGRGQTAKLDTHSTLAAVIEFKFSTAIFAPGWTYESLEESMRRDQLNPVQCNDRFLKLNDRFWNLLWKYLYVRGPTELPFYTSFCLGSGKIRNRLGKTLDESWFNLSRQGFQPSIPYAAPRNLGIDPIYWTHSFETALDGGSCLRMEDIHPNCRLFACDFACGSDLLVGYAFRRSNELSADVRLVLKAYNTRYHDSVKIVCGGEDCHLSERRNEMKALLLDSEDWPRLLELKAQLKLPLVAAINGWEIRYYYLSFEAIVQPVSIVDIGVELVKDDPKDHVLLGAISLQAGFPASRSRIRKRSIVTFGA</sequence>
<dbReference type="InParanoid" id="A0A6I8U706"/>
<dbReference type="InterPro" id="IPR032979">
    <property type="entry name" value="ENGase"/>
</dbReference>
<organism evidence="2 3">
    <name type="scientific">Aedes aegypti</name>
    <name type="common">Yellowfever mosquito</name>
    <name type="synonym">Culex aegypti</name>
    <dbReference type="NCBI Taxonomy" id="7159"/>
    <lineage>
        <taxon>Eukaryota</taxon>
        <taxon>Metazoa</taxon>
        <taxon>Ecdysozoa</taxon>
        <taxon>Arthropoda</taxon>
        <taxon>Hexapoda</taxon>
        <taxon>Insecta</taxon>
        <taxon>Pterygota</taxon>
        <taxon>Neoptera</taxon>
        <taxon>Endopterygota</taxon>
        <taxon>Diptera</taxon>
        <taxon>Nematocera</taxon>
        <taxon>Culicoidea</taxon>
        <taxon>Culicidae</taxon>
        <taxon>Culicinae</taxon>
        <taxon>Aedini</taxon>
        <taxon>Aedes</taxon>
        <taxon>Stegomyia</taxon>
    </lineage>
</organism>
<dbReference type="GO" id="GO:0033925">
    <property type="term" value="F:mannosyl-glycoprotein endo-beta-N-acetylglucosaminidase activity"/>
    <property type="evidence" value="ECO:0007669"/>
    <property type="project" value="UniProtKB-EC"/>
</dbReference>